<dbReference type="EMBL" id="BOQL01000028">
    <property type="protein sequence ID" value="GIM69846.1"/>
    <property type="molecule type" value="Genomic_DNA"/>
</dbReference>
<keyword evidence="2" id="KW-1185">Reference proteome</keyword>
<protein>
    <submittedName>
        <fullName evidence="1">Uncharacterized protein</fullName>
    </submittedName>
</protein>
<dbReference type="AlphaFoldDB" id="A0A919SDJ1"/>
<evidence type="ECO:0000313" key="2">
    <source>
        <dbReference type="Proteomes" id="UP000681340"/>
    </source>
</evidence>
<organism evidence="1 2">
    <name type="scientific">Actinoplanes auranticolor</name>
    <dbReference type="NCBI Taxonomy" id="47988"/>
    <lineage>
        <taxon>Bacteria</taxon>
        <taxon>Bacillati</taxon>
        <taxon>Actinomycetota</taxon>
        <taxon>Actinomycetes</taxon>
        <taxon>Micromonosporales</taxon>
        <taxon>Micromonosporaceae</taxon>
        <taxon>Actinoplanes</taxon>
    </lineage>
</organism>
<comment type="caution">
    <text evidence="1">The sequence shown here is derived from an EMBL/GenBank/DDBJ whole genome shotgun (WGS) entry which is preliminary data.</text>
</comment>
<sequence>MLGYTLEALIGDPEVLRPVVQRWPVAALVTLDAGLSLIPLTDELFDAAGGGSASKPLGFWKLPAQFDRGLAGWSAAGPVAYVEAEFFGGVGTQRAALWTGGRLALGPLFADEDEPFDPAGSPISQVLARLGVGREGHHDEFDAVGLGRHRDTEGWLS</sequence>
<gene>
    <name evidence="1" type="ORF">Aau02nite_38170</name>
</gene>
<accession>A0A919SDJ1</accession>
<proteinExistence type="predicted"/>
<name>A0A919SDJ1_9ACTN</name>
<dbReference type="Proteomes" id="UP000681340">
    <property type="component" value="Unassembled WGS sequence"/>
</dbReference>
<evidence type="ECO:0000313" key="1">
    <source>
        <dbReference type="EMBL" id="GIM69846.1"/>
    </source>
</evidence>
<reference evidence="1" key="1">
    <citation type="submission" date="2021-03" db="EMBL/GenBank/DDBJ databases">
        <title>Whole genome shotgun sequence of Actinoplanes auranticolor NBRC 12245.</title>
        <authorList>
            <person name="Komaki H."/>
            <person name="Tamura T."/>
        </authorList>
    </citation>
    <scope>NUCLEOTIDE SEQUENCE</scope>
    <source>
        <strain evidence="1">NBRC 12245</strain>
    </source>
</reference>